<dbReference type="VEuPathDB" id="FungiDB:I7I52_08227"/>
<organism evidence="3 4">
    <name type="scientific">Ajellomyces capsulatus</name>
    <name type="common">Darling's disease fungus</name>
    <name type="synonym">Histoplasma capsulatum</name>
    <dbReference type="NCBI Taxonomy" id="5037"/>
    <lineage>
        <taxon>Eukaryota</taxon>
        <taxon>Fungi</taxon>
        <taxon>Dikarya</taxon>
        <taxon>Ascomycota</taxon>
        <taxon>Pezizomycotina</taxon>
        <taxon>Eurotiomycetes</taxon>
        <taxon>Eurotiomycetidae</taxon>
        <taxon>Onygenales</taxon>
        <taxon>Ajellomycetaceae</taxon>
        <taxon>Histoplasma</taxon>
    </lineage>
</organism>
<dbReference type="Pfam" id="PF09346">
    <property type="entry name" value="SMI1_KNR4"/>
    <property type="match status" value="1"/>
</dbReference>
<dbReference type="SUPFAM" id="SSF160631">
    <property type="entry name" value="SMI1/KNR4-like"/>
    <property type="match status" value="1"/>
</dbReference>
<dbReference type="AlphaFoldDB" id="A0A8H7YKA8"/>
<evidence type="ECO:0000313" key="3">
    <source>
        <dbReference type="EMBL" id="KAG5291028.1"/>
    </source>
</evidence>
<evidence type="ECO:0000259" key="2">
    <source>
        <dbReference type="Pfam" id="PF09346"/>
    </source>
</evidence>
<evidence type="ECO:0000313" key="4">
    <source>
        <dbReference type="Proteomes" id="UP000670092"/>
    </source>
</evidence>
<reference evidence="3 4" key="1">
    <citation type="submission" date="2021-01" db="EMBL/GenBank/DDBJ databases">
        <title>Chromosome-level genome assembly of a human fungal pathogen reveals clustering of transcriptionally co-regulated genes.</title>
        <authorList>
            <person name="Voorhies M."/>
            <person name="Cohen S."/>
            <person name="Shea T.P."/>
            <person name="Petrus S."/>
            <person name="Munoz J.F."/>
            <person name="Poplawski S."/>
            <person name="Goldman W.E."/>
            <person name="Michael T."/>
            <person name="Cuomo C.A."/>
            <person name="Sil A."/>
            <person name="Beyhan S."/>
        </authorList>
    </citation>
    <scope>NUCLEOTIDE SEQUENCE [LARGE SCALE GENOMIC DNA]</scope>
    <source>
        <strain evidence="3 4">G184AR</strain>
    </source>
</reference>
<dbReference type="OrthoDB" id="4187059at2759"/>
<dbReference type="EMBL" id="JAEVHI010000005">
    <property type="protein sequence ID" value="KAG5291028.1"/>
    <property type="molecule type" value="Genomic_DNA"/>
</dbReference>
<evidence type="ECO:0000256" key="1">
    <source>
        <dbReference type="SAM" id="MobiDB-lite"/>
    </source>
</evidence>
<sequence>MQRTNPEGPKCSMDGPPGFLFRNPAQETERKLGIKLPADYEEFLSIMNGFEQSRGGIVLDSPLHPVSNIRWLEDNEDYLSISNSSF</sequence>
<dbReference type="Proteomes" id="UP000670092">
    <property type="component" value="Unassembled WGS sequence"/>
</dbReference>
<comment type="caution">
    <text evidence="3">The sequence shown here is derived from an EMBL/GenBank/DDBJ whole genome shotgun (WGS) entry which is preliminary data.</text>
</comment>
<accession>A0A8H7YKA8</accession>
<feature type="domain" description="Knr4/Smi1-like" evidence="2">
    <location>
        <begin position="26"/>
        <end position="82"/>
    </location>
</feature>
<dbReference type="InterPro" id="IPR037883">
    <property type="entry name" value="Knr4/Smi1-like_sf"/>
</dbReference>
<dbReference type="InterPro" id="IPR018958">
    <property type="entry name" value="Knr4/Smi1-like_dom"/>
</dbReference>
<proteinExistence type="predicted"/>
<protein>
    <recommendedName>
        <fullName evidence="2">Knr4/Smi1-like domain-containing protein</fullName>
    </recommendedName>
</protein>
<gene>
    <name evidence="3" type="ORF">I7I52_08227</name>
</gene>
<name>A0A8H7YKA8_AJECA</name>
<dbReference type="Gene3D" id="3.40.1580.10">
    <property type="entry name" value="SMI1/KNR4-like"/>
    <property type="match status" value="1"/>
</dbReference>
<feature type="region of interest" description="Disordered" evidence="1">
    <location>
        <begin position="1"/>
        <end position="23"/>
    </location>
</feature>